<evidence type="ECO:0000313" key="8">
    <source>
        <dbReference type="Proteomes" id="UP000769528"/>
    </source>
</evidence>
<sequence>MSSAEIFDNVLPLPYRVLTLILLASWLWLLILRLTQKYQINLIQILKLDTPNLAQLIANHEKTSLNITLLTLSSYLFYVILHKYFEWEILWNVTPLVIMIVMISHITRSLRVLETVKRVLRGNIDSINIRTNDILLSDTLMSYQKVLIDLGIYLCHLINFKSCMPNDQTNIDRTCGQSVALEFFIGGLPVFIRLKQCAYEYRLSNFIQKDHLFNFGKYLTGLIFLAITIFLSNHPHYGKIWKIVAFINSCYSFYWDLNKDWGLFKTGSLRTRRVYPIYYYYSIIAIDFFARFVWVLKLSSKDIFINVLLYQSESGIFILQLLEILRRFLWVILKIENDYINLNLLDKRSIELSVLN</sequence>
<dbReference type="GO" id="GO:0005737">
    <property type="term" value="C:cytoplasm"/>
    <property type="evidence" value="ECO:0007669"/>
    <property type="project" value="TreeGrafter"/>
</dbReference>
<protein>
    <recommendedName>
        <fullName evidence="6">EXS domain-containing protein</fullName>
    </recommendedName>
</protein>
<evidence type="ECO:0000259" key="6">
    <source>
        <dbReference type="PROSITE" id="PS51380"/>
    </source>
</evidence>
<reference evidence="7" key="2">
    <citation type="submission" date="2021-01" db="EMBL/GenBank/DDBJ databases">
        <authorList>
            <person name="Schikora-Tamarit M.A."/>
        </authorList>
    </citation>
    <scope>NUCLEOTIDE SEQUENCE</scope>
    <source>
        <strain evidence="7">CBS6341</strain>
    </source>
</reference>
<evidence type="ECO:0000313" key="7">
    <source>
        <dbReference type="EMBL" id="KAH3674355.1"/>
    </source>
</evidence>
<dbReference type="EMBL" id="JAEUBF010000877">
    <property type="protein sequence ID" value="KAH3674355.1"/>
    <property type="molecule type" value="Genomic_DNA"/>
</dbReference>
<organism evidence="7 8">
    <name type="scientific">Wickerhamomyces mucosus</name>
    <dbReference type="NCBI Taxonomy" id="1378264"/>
    <lineage>
        <taxon>Eukaryota</taxon>
        <taxon>Fungi</taxon>
        <taxon>Dikarya</taxon>
        <taxon>Ascomycota</taxon>
        <taxon>Saccharomycotina</taxon>
        <taxon>Saccharomycetes</taxon>
        <taxon>Phaffomycetales</taxon>
        <taxon>Wickerhamomycetaceae</taxon>
        <taxon>Wickerhamomyces</taxon>
    </lineage>
</organism>
<keyword evidence="8" id="KW-1185">Reference proteome</keyword>
<keyword evidence="4 5" id="KW-0472">Membrane</keyword>
<accession>A0A9P8PMT3</accession>
<dbReference type="Proteomes" id="UP000769528">
    <property type="component" value="Unassembled WGS sequence"/>
</dbReference>
<dbReference type="PROSITE" id="PS51380">
    <property type="entry name" value="EXS"/>
    <property type="match status" value="1"/>
</dbReference>
<feature type="transmembrane region" description="Helical" evidence="5">
    <location>
        <begin position="89"/>
        <end position="107"/>
    </location>
</feature>
<evidence type="ECO:0000256" key="2">
    <source>
        <dbReference type="ARBA" id="ARBA00022692"/>
    </source>
</evidence>
<feature type="transmembrane region" description="Helical" evidence="5">
    <location>
        <begin position="13"/>
        <end position="32"/>
    </location>
</feature>
<evidence type="ECO:0000256" key="4">
    <source>
        <dbReference type="ARBA" id="ARBA00023136"/>
    </source>
</evidence>
<feature type="transmembrane region" description="Helical" evidence="5">
    <location>
        <begin position="215"/>
        <end position="234"/>
    </location>
</feature>
<dbReference type="OrthoDB" id="2159384at2759"/>
<feature type="domain" description="EXS" evidence="6">
    <location>
        <begin position="173"/>
        <end position="356"/>
    </location>
</feature>
<name>A0A9P8PMT3_9ASCO</name>
<feature type="transmembrane region" description="Helical" evidence="5">
    <location>
        <begin position="303"/>
        <end position="325"/>
    </location>
</feature>
<reference evidence="7" key="1">
    <citation type="journal article" date="2021" name="Open Biol.">
        <title>Shared evolutionary footprints suggest mitochondrial oxidative damage underlies multiple complex I losses in fungi.</title>
        <authorList>
            <person name="Schikora-Tamarit M.A."/>
            <person name="Marcet-Houben M."/>
            <person name="Nosek J."/>
            <person name="Gabaldon T."/>
        </authorList>
    </citation>
    <scope>NUCLEOTIDE SEQUENCE</scope>
    <source>
        <strain evidence="7">CBS6341</strain>
    </source>
</reference>
<dbReference type="PANTHER" id="PTHR10783">
    <property type="entry name" value="XENOTROPIC AND POLYTROPIC RETROVIRUS RECEPTOR 1-RELATED"/>
    <property type="match status" value="1"/>
</dbReference>
<proteinExistence type="predicted"/>
<keyword evidence="3 5" id="KW-1133">Transmembrane helix</keyword>
<dbReference type="GO" id="GO:0016020">
    <property type="term" value="C:membrane"/>
    <property type="evidence" value="ECO:0007669"/>
    <property type="project" value="UniProtKB-SubCell"/>
</dbReference>
<dbReference type="AlphaFoldDB" id="A0A9P8PMT3"/>
<evidence type="ECO:0000256" key="1">
    <source>
        <dbReference type="ARBA" id="ARBA00004141"/>
    </source>
</evidence>
<feature type="transmembrane region" description="Helical" evidence="5">
    <location>
        <begin position="278"/>
        <end position="297"/>
    </location>
</feature>
<comment type="caution">
    <text evidence="7">The sequence shown here is derived from an EMBL/GenBank/DDBJ whole genome shotgun (WGS) entry which is preliminary data.</text>
</comment>
<keyword evidence="2 5" id="KW-0812">Transmembrane</keyword>
<dbReference type="Pfam" id="PF03124">
    <property type="entry name" value="EXS"/>
    <property type="match status" value="1"/>
</dbReference>
<dbReference type="InterPro" id="IPR004342">
    <property type="entry name" value="EXS_C"/>
</dbReference>
<dbReference type="PANTHER" id="PTHR10783:SF46">
    <property type="entry name" value="PROTEIN ERD1 HOMOLOG 2"/>
    <property type="match status" value="1"/>
</dbReference>
<feature type="transmembrane region" description="Helical" evidence="5">
    <location>
        <begin position="65"/>
        <end position="83"/>
    </location>
</feature>
<evidence type="ECO:0000256" key="3">
    <source>
        <dbReference type="ARBA" id="ARBA00022989"/>
    </source>
</evidence>
<evidence type="ECO:0000256" key="5">
    <source>
        <dbReference type="SAM" id="Phobius"/>
    </source>
</evidence>
<comment type="subcellular location">
    <subcellularLocation>
        <location evidence="1">Membrane</location>
        <topology evidence="1">Multi-pass membrane protein</topology>
    </subcellularLocation>
</comment>
<gene>
    <name evidence="7" type="ORF">WICMUC_003381</name>
</gene>